<reference evidence="3" key="1">
    <citation type="journal article" date="2020" name="Stud. Mycol.">
        <title>101 Dothideomycetes genomes: a test case for predicting lifestyles and emergence of pathogens.</title>
        <authorList>
            <person name="Haridas S."/>
            <person name="Albert R."/>
            <person name="Binder M."/>
            <person name="Bloem J."/>
            <person name="Labutti K."/>
            <person name="Salamov A."/>
            <person name="Andreopoulos B."/>
            <person name="Baker S."/>
            <person name="Barry K."/>
            <person name="Bills G."/>
            <person name="Bluhm B."/>
            <person name="Cannon C."/>
            <person name="Castanera R."/>
            <person name="Culley D."/>
            <person name="Daum C."/>
            <person name="Ezra D."/>
            <person name="Gonzalez J."/>
            <person name="Henrissat B."/>
            <person name="Kuo A."/>
            <person name="Liang C."/>
            <person name="Lipzen A."/>
            <person name="Lutzoni F."/>
            <person name="Magnuson J."/>
            <person name="Mondo S."/>
            <person name="Nolan M."/>
            <person name="Ohm R."/>
            <person name="Pangilinan J."/>
            <person name="Park H.-J."/>
            <person name="Ramirez L."/>
            <person name="Alfaro M."/>
            <person name="Sun H."/>
            <person name="Tritt A."/>
            <person name="Yoshinaga Y."/>
            <person name="Zwiers L.-H."/>
            <person name="Turgeon B."/>
            <person name="Goodwin S."/>
            <person name="Spatafora J."/>
            <person name="Crous P."/>
            <person name="Grigoriev I."/>
        </authorList>
    </citation>
    <scope>NUCLEOTIDE SEQUENCE</scope>
    <source>
        <strain evidence="3">CBS 130266</strain>
    </source>
</reference>
<dbReference type="SUPFAM" id="SSF141086">
    <property type="entry name" value="Agglutinin HPA-like"/>
    <property type="match status" value="3"/>
</dbReference>
<feature type="region of interest" description="Disordered" evidence="1">
    <location>
        <begin position="1"/>
        <end position="22"/>
    </location>
</feature>
<dbReference type="AlphaFoldDB" id="A0A9P4TZ10"/>
<accession>A0A9P4TZ10</accession>
<dbReference type="InterPro" id="IPR052487">
    <property type="entry name" value="Galactose-binding_lectin"/>
</dbReference>
<feature type="compositionally biased region" description="Polar residues" evidence="1">
    <location>
        <begin position="133"/>
        <end position="149"/>
    </location>
</feature>
<feature type="region of interest" description="Disordered" evidence="1">
    <location>
        <begin position="112"/>
        <end position="149"/>
    </location>
</feature>
<dbReference type="PANTHER" id="PTHR46938">
    <property type="entry name" value="DISCOIDIN-1 SUBUNIT A-RELATED-RELATED"/>
    <property type="match status" value="1"/>
</dbReference>
<dbReference type="InterPro" id="IPR019019">
    <property type="entry name" value="H-type_lectin_domain"/>
</dbReference>
<dbReference type="GO" id="GO:0046871">
    <property type="term" value="F:N-acetylgalactosamine binding"/>
    <property type="evidence" value="ECO:0007669"/>
    <property type="project" value="TreeGrafter"/>
</dbReference>
<dbReference type="GO" id="GO:0009986">
    <property type="term" value="C:cell surface"/>
    <property type="evidence" value="ECO:0007669"/>
    <property type="project" value="TreeGrafter"/>
</dbReference>
<gene>
    <name evidence="3" type="ORF">EJ08DRAFT_695777</name>
</gene>
<feature type="region of interest" description="Disordered" evidence="1">
    <location>
        <begin position="171"/>
        <end position="203"/>
    </location>
</feature>
<dbReference type="GO" id="GO:0098609">
    <property type="term" value="P:cell-cell adhesion"/>
    <property type="evidence" value="ECO:0007669"/>
    <property type="project" value="TreeGrafter"/>
</dbReference>
<dbReference type="InterPro" id="IPR037221">
    <property type="entry name" value="H-type_lectin_dom_sf"/>
</dbReference>
<dbReference type="Gene3D" id="2.60.40.2080">
    <property type="match status" value="3"/>
</dbReference>
<evidence type="ECO:0000259" key="2">
    <source>
        <dbReference type="Pfam" id="PF09458"/>
    </source>
</evidence>
<dbReference type="GO" id="GO:0070492">
    <property type="term" value="F:oligosaccharide binding"/>
    <property type="evidence" value="ECO:0007669"/>
    <property type="project" value="TreeGrafter"/>
</dbReference>
<feature type="domain" description="H-type lectin" evidence="2">
    <location>
        <begin position="265"/>
        <end position="329"/>
    </location>
</feature>
<comment type="caution">
    <text evidence="3">The sequence shown here is derived from an EMBL/GenBank/DDBJ whole genome shotgun (WGS) entry which is preliminary data.</text>
</comment>
<name>A0A9P4TZ10_9PEZI</name>
<sequence>MSEQDPMHPKNVVPSKPHENETYTEWAKRNYGEKYEIWMPWIEDKYLAWFGKDNKASYATKDTLDKSKITGIDQVDKIQDDTNNLVAGQLGKGGLLQPIGDMAGKEGINRMERGGKDEHGNKTTGPLGDYTDPITNNAKSAGSGMTNAASSASESVTSGAKSAGGYLGGFLGGDFQEHSPPSSSPKTTIPAGHAVDTGGPVTKCAPQQYTTTIETTTLILHSQEIHTEKTSPTMVHLSKPGRDLGYFCTDEVRPRTEPTSITGRTIAFPKNHYKEPPNVAGGFKMLDLSHEGPAVRANLVGSDISTENFHITLETWDGGILYGASAQWIEHKSGSKECHFGQFDTRDVKRKDNGSQEYKKRFKFPRTFRGGENPSVICWLNRLDMANGDEMNWRINAYAADVTPQGATFHIDTWGDSVLNGAAMCWIAFPQGKKKVDCGNFSTGEVRPWHEAKSRNSKRVRFKEGWFQSPPTVLVGLNMIDMAGNSDLRLEVDASDVDNEGFTWHLDTWDDSTLYAAGASWIALGFE</sequence>
<feature type="compositionally biased region" description="Basic and acidic residues" evidence="1">
    <location>
        <begin position="112"/>
        <end position="121"/>
    </location>
</feature>
<dbReference type="OrthoDB" id="291007at2759"/>
<dbReference type="GO" id="GO:0098636">
    <property type="term" value="C:protein complex involved in cell adhesion"/>
    <property type="evidence" value="ECO:0007669"/>
    <property type="project" value="TreeGrafter"/>
</dbReference>
<feature type="domain" description="H-type lectin" evidence="2">
    <location>
        <begin position="360"/>
        <end position="429"/>
    </location>
</feature>
<feature type="domain" description="H-type lectin" evidence="2">
    <location>
        <begin position="458"/>
        <end position="523"/>
    </location>
</feature>
<proteinExistence type="predicted"/>
<keyword evidence="4" id="KW-1185">Reference proteome</keyword>
<evidence type="ECO:0000256" key="1">
    <source>
        <dbReference type="SAM" id="MobiDB-lite"/>
    </source>
</evidence>
<evidence type="ECO:0000313" key="4">
    <source>
        <dbReference type="Proteomes" id="UP000800235"/>
    </source>
</evidence>
<evidence type="ECO:0000313" key="3">
    <source>
        <dbReference type="EMBL" id="KAF2431974.1"/>
    </source>
</evidence>
<dbReference type="GO" id="GO:0030247">
    <property type="term" value="F:polysaccharide binding"/>
    <property type="evidence" value="ECO:0007669"/>
    <property type="project" value="TreeGrafter"/>
</dbReference>
<protein>
    <recommendedName>
        <fullName evidence="2">H-type lectin domain-containing protein</fullName>
    </recommendedName>
</protein>
<dbReference type="Pfam" id="PF09458">
    <property type="entry name" value="H_lectin"/>
    <property type="match status" value="3"/>
</dbReference>
<dbReference type="Proteomes" id="UP000800235">
    <property type="component" value="Unassembled WGS sequence"/>
</dbReference>
<dbReference type="EMBL" id="MU007028">
    <property type="protein sequence ID" value="KAF2431974.1"/>
    <property type="molecule type" value="Genomic_DNA"/>
</dbReference>
<organism evidence="3 4">
    <name type="scientific">Tothia fuscella</name>
    <dbReference type="NCBI Taxonomy" id="1048955"/>
    <lineage>
        <taxon>Eukaryota</taxon>
        <taxon>Fungi</taxon>
        <taxon>Dikarya</taxon>
        <taxon>Ascomycota</taxon>
        <taxon>Pezizomycotina</taxon>
        <taxon>Dothideomycetes</taxon>
        <taxon>Pleosporomycetidae</taxon>
        <taxon>Venturiales</taxon>
        <taxon>Cylindrosympodiaceae</taxon>
        <taxon>Tothia</taxon>
    </lineage>
</organism>